<evidence type="ECO:0000256" key="6">
    <source>
        <dbReference type="SAM" id="Phobius"/>
    </source>
</evidence>
<feature type="compositionally biased region" description="Basic and acidic residues" evidence="5">
    <location>
        <begin position="1"/>
        <end position="17"/>
    </location>
</feature>
<keyword evidence="3 6" id="KW-1133">Transmembrane helix</keyword>
<dbReference type="RefSeq" id="WP_264490716.1">
    <property type="nucleotide sequence ID" value="NZ_JAPDDT010000031.1"/>
</dbReference>
<proteinExistence type="predicted"/>
<name>A0ABT3GSV5_9BACT</name>
<evidence type="ECO:0000256" key="1">
    <source>
        <dbReference type="ARBA" id="ARBA00004167"/>
    </source>
</evidence>
<evidence type="ECO:0000256" key="4">
    <source>
        <dbReference type="ARBA" id="ARBA00023136"/>
    </source>
</evidence>
<comment type="caution">
    <text evidence="7">The sequence shown here is derived from an EMBL/GenBank/DDBJ whole genome shotgun (WGS) entry which is preliminary data.</text>
</comment>
<dbReference type="EMBL" id="JAPDDT010000031">
    <property type="protein sequence ID" value="MCW1926608.1"/>
    <property type="molecule type" value="Genomic_DNA"/>
</dbReference>
<evidence type="ECO:0000313" key="7">
    <source>
        <dbReference type="EMBL" id="MCW1926608.1"/>
    </source>
</evidence>
<accession>A0ABT3GSV5</accession>
<comment type="subcellular location">
    <subcellularLocation>
        <location evidence="1">Membrane</location>
        <topology evidence="1">Single-pass membrane protein</topology>
    </subcellularLocation>
</comment>
<keyword evidence="4 6" id="KW-0472">Membrane</keyword>
<organism evidence="7 8">
    <name type="scientific">Luteolibacter arcticus</name>
    <dbReference type="NCBI Taxonomy" id="1581411"/>
    <lineage>
        <taxon>Bacteria</taxon>
        <taxon>Pseudomonadati</taxon>
        <taxon>Verrucomicrobiota</taxon>
        <taxon>Verrucomicrobiia</taxon>
        <taxon>Verrucomicrobiales</taxon>
        <taxon>Verrucomicrobiaceae</taxon>
        <taxon>Luteolibacter</taxon>
    </lineage>
</organism>
<evidence type="ECO:0000256" key="5">
    <source>
        <dbReference type="SAM" id="MobiDB-lite"/>
    </source>
</evidence>
<sequence length="282" mass="30863">MRWEGRRQSGNVEDRRGRGGGGGLALGGGLGTLVLLLVVWFLGGDPMQFLQQTQSGGGSVAEAPASPEDERAKAFVRTVLADTEDIWNEEFARMGQTYEEPKLVLFTGMVQSGCGGASSQMGPFYCPADRTVYIDLSFFHELDQKFGAAGDFAQAYVIAHEVGHHVQNLLGISGKVHEAQQSAGERGANELSVRLELQADFLAGMWARKGQQKFDFLEQGDLEEALNAANKIGDDTLQKQAQGRVVPDSFTHGSSVQRMRWFKKGLQSDRFDPNNTFQTDDL</sequence>
<dbReference type="Proteomes" id="UP001320876">
    <property type="component" value="Unassembled WGS sequence"/>
</dbReference>
<dbReference type="Pfam" id="PF04228">
    <property type="entry name" value="Zn_peptidase"/>
    <property type="match status" value="1"/>
</dbReference>
<keyword evidence="2 6" id="KW-0812">Transmembrane</keyword>
<protein>
    <submittedName>
        <fullName evidence="7">Zinc metallopeptidase</fullName>
    </submittedName>
</protein>
<keyword evidence="8" id="KW-1185">Reference proteome</keyword>
<dbReference type="InterPro" id="IPR007343">
    <property type="entry name" value="Uncharacterised_pept_Zn_put"/>
</dbReference>
<feature type="region of interest" description="Disordered" evidence="5">
    <location>
        <begin position="1"/>
        <end position="21"/>
    </location>
</feature>
<dbReference type="PANTHER" id="PTHR30168">
    <property type="entry name" value="PUTATIVE MEMBRANE PROTEIN YPFJ"/>
    <property type="match status" value="1"/>
</dbReference>
<reference evidence="7 8" key="1">
    <citation type="submission" date="2022-10" db="EMBL/GenBank/DDBJ databases">
        <title>Luteolibacter arcticus strain CCTCC AB 2014275, whole genome shotgun sequencing project.</title>
        <authorList>
            <person name="Zhao G."/>
            <person name="Shen L."/>
        </authorList>
    </citation>
    <scope>NUCLEOTIDE SEQUENCE [LARGE SCALE GENOMIC DNA]</scope>
    <source>
        <strain evidence="7 8">CCTCC AB 2014275</strain>
    </source>
</reference>
<gene>
    <name evidence="7" type="ORF">OKA05_28910</name>
</gene>
<dbReference type="PANTHER" id="PTHR30168:SF0">
    <property type="entry name" value="INNER MEMBRANE PROTEIN"/>
    <property type="match status" value="1"/>
</dbReference>
<evidence type="ECO:0000256" key="3">
    <source>
        <dbReference type="ARBA" id="ARBA00022989"/>
    </source>
</evidence>
<evidence type="ECO:0000313" key="8">
    <source>
        <dbReference type="Proteomes" id="UP001320876"/>
    </source>
</evidence>
<evidence type="ECO:0000256" key="2">
    <source>
        <dbReference type="ARBA" id="ARBA00022692"/>
    </source>
</evidence>
<feature type="transmembrane region" description="Helical" evidence="6">
    <location>
        <begin position="21"/>
        <end position="43"/>
    </location>
</feature>